<gene>
    <name evidence="7" type="ORF">DLM86_13465</name>
</gene>
<sequence>MDIVWKGNANTNSSSREGYVPFVIVDHISVGTMSSLDNWFTDPNNNVSSAHFGVAKDGRIHQYVQIERMAWAQGIPADRIPQARAQVVRDMGVNPNLYCVSIEHEGYDGDLTQAQFEATVWLHRYIRDYIAGAYGKRFPLDEYHVIGHYQVNPVGKPNCPGPAFPWEQLYATLAEMEEGDEEMEQLLAQLQELQNRVAALESLERLDEVPAWAQDAVQAAVSQGLIDTPQGGSYDFYRLLTVLHRKGII</sequence>
<feature type="coiled-coil region" evidence="5">
    <location>
        <begin position="173"/>
        <end position="203"/>
    </location>
</feature>
<dbReference type="OrthoDB" id="9794294at2"/>
<dbReference type="EMBL" id="QJVJ01000005">
    <property type="protein sequence ID" value="PYI54471.1"/>
    <property type="molecule type" value="Genomic_DNA"/>
</dbReference>
<dbReference type="GO" id="GO:0009253">
    <property type="term" value="P:peptidoglycan catabolic process"/>
    <property type="evidence" value="ECO:0007669"/>
    <property type="project" value="InterPro"/>
</dbReference>
<dbReference type="AlphaFoldDB" id="A0A2V5K566"/>
<dbReference type="PANTHER" id="PTHR30417">
    <property type="entry name" value="N-ACETYLMURAMOYL-L-ALANINE AMIDASE AMID"/>
    <property type="match status" value="1"/>
</dbReference>
<dbReference type="Pfam" id="PF01510">
    <property type="entry name" value="Amidase_2"/>
    <property type="match status" value="1"/>
</dbReference>
<evidence type="ECO:0000256" key="5">
    <source>
        <dbReference type="SAM" id="Coils"/>
    </source>
</evidence>
<dbReference type="GO" id="GO:0009254">
    <property type="term" value="P:peptidoglycan turnover"/>
    <property type="evidence" value="ECO:0007669"/>
    <property type="project" value="TreeGrafter"/>
</dbReference>
<dbReference type="CDD" id="cd06583">
    <property type="entry name" value="PGRP"/>
    <property type="match status" value="1"/>
</dbReference>
<evidence type="ECO:0000313" key="8">
    <source>
        <dbReference type="Proteomes" id="UP000247476"/>
    </source>
</evidence>
<evidence type="ECO:0000256" key="1">
    <source>
        <dbReference type="ARBA" id="ARBA00001561"/>
    </source>
</evidence>
<evidence type="ECO:0000256" key="4">
    <source>
        <dbReference type="ARBA" id="ARBA00023316"/>
    </source>
</evidence>
<comment type="catalytic activity">
    <reaction evidence="1">
        <text>Hydrolyzes the link between N-acetylmuramoyl residues and L-amino acid residues in certain cell-wall glycopeptides.</text>
        <dbReference type="EC" id="3.5.1.28"/>
    </reaction>
</comment>
<name>A0A2V5K566_9BACL</name>
<dbReference type="Gene3D" id="3.40.80.10">
    <property type="entry name" value="Peptidoglycan recognition protein-like"/>
    <property type="match status" value="1"/>
</dbReference>
<dbReference type="RefSeq" id="WP_110840530.1">
    <property type="nucleotide sequence ID" value="NZ_QJVJ01000005.1"/>
</dbReference>
<keyword evidence="4" id="KW-0961">Cell wall biogenesis/degradation</keyword>
<accession>A0A2V5K566</accession>
<keyword evidence="5" id="KW-0175">Coiled coil</keyword>
<comment type="caution">
    <text evidence="7">The sequence shown here is derived from an EMBL/GenBank/DDBJ whole genome shotgun (WGS) entry which is preliminary data.</text>
</comment>
<dbReference type="InterPro" id="IPR002502">
    <property type="entry name" value="Amidase_domain"/>
</dbReference>
<proteinExistence type="predicted"/>
<protein>
    <recommendedName>
        <fullName evidence="2">N-acetylmuramoyl-L-alanine amidase</fullName>
        <ecNumber evidence="2">3.5.1.28</ecNumber>
    </recommendedName>
</protein>
<dbReference type="EC" id="3.5.1.28" evidence="2"/>
<dbReference type="PANTHER" id="PTHR30417:SF1">
    <property type="entry name" value="N-ACETYLMURAMOYL-L-ALANINE AMIDASE AMID"/>
    <property type="match status" value="1"/>
</dbReference>
<dbReference type="InterPro" id="IPR051206">
    <property type="entry name" value="NAMLAA_amidase_2"/>
</dbReference>
<dbReference type="Proteomes" id="UP000247476">
    <property type="component" value="Unassembled WGS sequence"/>
</dbReference>
<keyword evidence="3" id="KW-0378">Hydrolase</keyword>
<dbReference type="GO" id="GO:0071555">
    <property type="term" value="P:cell wall organization"/>
    <property type="evidence" value="ECO:0007669"/>
    <property type="project" value="UniProtKB-KW"/>
</dbReference>
<evidence type="ECO:0000259" key="6">
    <source>
        <dbReference type="SMART" id="SM00644"/>
    </source>
</evidence>
<dbReference type="SUPFAM" id="SSF55846">
    <property type="entry name" value="N-acetylmuramoyl-L-alanine amidase-like"/>
    <property type="match status" value="1"/>
</dbReference>
<feature type="domain" description="N-acetylmuramoyl-L-alanine amidase" evidence="6">
    <location>
        <begin position="8"/>
        <end position="161"/>
    </location>
</feature>
<evidence type="ECO:0000256" key="3">
    <source>
        <dbReference type="ARBA" id="ARBA00022801"/>
    </source>
</evidence>
<evidence type="ECO:0000256" key="2">
    <source>
        <dbReference type="ARBA" id="ARBA00011901"/>
    </source>
</evidence>
<organism evidence="7 8">
    <name type="scientific">Paenibacillus flagellatus</name>
    <dbReference type="NCBI Taxonomy" id="2211139"/>
    <lineage>
        <taxon>Bacteria</taxon>
        <taxon>Bacillati</taxon>
        <taxon>Bacillota</taxon>
        <taxon>Bacilli</taxon>
        <taxon>Bacillales</taxon>
        <taxon>Paenibacillaceae</taxon>
        <taxon>Paenibacillus</taxon>
    </lineage>
</organism>
<dbReference type="InterPro" id="IPR036505">
    <property type="entry name" value="Amidase/PGRP_sf"/>
</dbReference>
<keyword evidence="8" id="KW-1185">Reference proteome</keyword>
<reference evidence="7 8" key="1">
    <citation type="submission" date="2018-05" db="EMBL/GenBank/DDBJ databases">
        <title>Paenibacillus flagellatus sp. nov., isolated from selenium mineral soil.</title>
        <authorList>
            <person name="Dai X."/>
        </authorList>
    </citation>
    <scope>NUCLEOTIDE SEQUENCE [LARGE SCALE GENOMIC DNA]</scope>
    <source>
        <strain evidence="7 8">DXL2</strain>
    </source>
</reference>
<dbReference type="SMART" id="SM00644">
    <property type="entry name" value="Ami_2"/>
    <property type="match status" value="1"/>
</dbReference>
<evidence type="ECO:0000313" key="7">
    <source>
        <dbReference type="EMBL" id="PYI54471.1"/>
    </source>
</evidence>
<dbReference type="GO" id="GO:0008745">
    <property type="term" value="F:N-acetylmuramoyl-L-alanine amidase activity"/>
    <property type="evidence" value="ECO:0007669"/>
    <property type="project" value="UniProtKB-EC"/>
</dbReference>